<dbReference type="RefSeq" id="WP_247995581.1">
    <property type="nucleotide sequence ID" value="NZ_CP096021.1"/>
</dbReference>
<sequence length="215" mass="23019">MDGPHQHQPLATAGATPEDAKAAVLLLHGRGATAQSMLQFAERFTDSVVYLAPQAARNTWYPNSFLAPIEQNEPGLSSGLQAINDVLDEIADAGIGPEHTLLLGFSQGGCLTAEFVARNTQRYGGVAVLSGGLIGPEDTSRDYEGSLSDTPVFLGCSDDDPHVPQERVHESTDVFKDLGGDVTERIYEGMGHTVNEDELRVVTDLLNRLTKDGSE</sequence>
<keyword evidence="2 4" id="KW-0378">Hydrolase</keyword>
<dbReference type="PANTHER" id="PTHR10655">
    <property type="entry name" value="LYSOPHOSPHOLIPASE-RELATED"/>
    <property type="match status" value="1"/>
</dbReference>
<evidence type="ECO:0000256" key="2">
    <source>
        <dbReference type="ARBA" id="ARBA00022801"/>
    </source>
</evidence>
<keyword evidence="4" id="KW-0614">Plasmid</keyword>
<gene>
    <name evidence="4" type="ORF">MW046_15500</name>
</gene>
<dbReference type="InterPro" id="IPR050565">
    <property type="entry name" value="LYPA1-2/EST-like"/>
</dbReference>
<dbReference type="EMBL" id="CP096021">
    <property type="protein sequence ID" value="UPM44927.1"/>
    <property type="molecule type" value="Genomic_DNA"/>
</dbReference>
<organism evidence="4 5">
    <name type="scientific">Halocatena salina</name>
    <dbReference type="NCBI Taxonomy" id="2934340"/>
    <lineage>
        <taxon>Archaea</taxon>
        <taxon>Methanobacteriati</taxon>
        <taxon>Methanobacteriota</taxon>
        <taxon>Stenosarchaea group</taxon>
        <taxon>Halobacteria</taxon>
        <taxon>Halobacteriales</taxon>
        <taxon>Natronomonadaceae</taxon>
        <taxon>Halocatena</taxon>
    </lineage>
</organism>
<evidence type="ECO:0000256" key="1">
    <source>
        <dbReference type="ARBA" id="ARBA00006499"/>
    </source>
</evidence>
<dbReference type="InterPro" id="IPR029058">
    <property type="entry name" value="AB_hydrolase_fold"/>
</dbReference>
<evidence type="ECO:0000313" key="4">
    <source>
        <dbReference type="EMBL" id="UPM44927.1"/>
    </source>
</evidence>
<evidence type="ECO:0000313" key="5">
    <source>
        <dbReference type="Proteomes" id="UP000831768"/>
    </source>
</evidence>
<dbReference type="Proteomes" id="UP000831768">
    <property type="component" value="Plasmid unnamed2"/>
</dbReference>
<keyword evidence="5" id="KW-1185">Reference proteome</keyword>
<dbReference type="Pfam" id="PF02230">
    <property type="entry name" value="Abhydrolase_2"/>
    <property type="match status" value="1"/>
</dbReference>
<feature type="domain" description="Phospholipase/carboxylesterase/thioesterase" evidence="3">
    <location>
        <begin position="18"/>
        <end position="207"/>
    </location>
</feature>
<proteinExistence type="inferred from homology"/>
<dbReference type="GeneID" id="71929481"/>
<dbReference type="Gene3D" id="3.40.50.1820">
    <property type="entry name" value="alpha/beta hydrolase"/>
    <property type="match status" value="1"/>
</dbReference>
<evidence type="ECO:0000259" key="3">
    <source>
        <dbReference type="Pfam" id="PF02230"/>
    </source>
</evidence>
<dbReference type="GO" id="GO:0016787">
    <property type="term" value="F:hydrolase activity"/>
    <property type="evidence" value="ECO:0007669"/>
    <property type="project" value="UniProtKB-KW"/>
</dbReference>
<dbReference type="SUPFAM" id="SSF53474">
    <property type="entry name" value="alpha/beta-Hydrolases"/>
    <property type="match status" value="1"/>
</dbReference>
<protein>
    <submittedName>
        <fullName evidence="4">Dienelactone hydrolase family protein</fullName>
    </submittedName>
</protein>
<accession>A0A8U0AAW8</accession>
<comment type="similarity">
    <text evidence="1">Belongs to the AB hydrolase superfamily. AB hydrolase 2 family.</text>
</comment>
<dbReference type="PANTHER" id="PTHR10655:SF17">
    <property type="entry name" value="LYSOPHOSPHOLIPASE-LIKE PROTEIN 1"/>
    <property type="match status" value="1"/>
</dbReference>
<name>A0A8U0AAW8_9EURY</name>
<geneLocation type="plasmid" evidence="4 5">
    <name>unnamed2</name>
</geneLocation>
<dbReference type="InterPro" id="IPR003140">
    <property type="entry name" value="PLipase/COase/thioEstase"/>
</dbReference>
<reference evidence="4" key="1">
    <citation type="submission" date="2022-04" db="EMBL/GenBank/DDBJ databases">
        <title>Halocatena sp. nov., isolated from a salt lake.</title>
        <authorList>
            <person name="Cui H.-L."/>
        </authorList>
    </citation>
    <scope>NUCLEOTIDE SEQUENCE</scope>
    <source>
        <strain evidence="4">AD-1</strain>
        <plasmid evidence="4">unnamed2</plasmid>
    </source>
</reference>
<dbReference type="AlphaFoldDB" id="A0A8U0AAW8"/>
<dbReference type="KEGG" id="haad:MW046_15500"/>